<accession>A0AAE1N4R2</accession>
<keyword evidence="2" id="KW-1185">Reference proteome</keyword>
<dbReference type="AlphaFoldDB" id="A0AAE1N4R2"/>
<proteinExistence type="predicted"/>
<dbReference type="EMBL" id="JAWXYG010000001">
    <property type="protein sequence ID" value="KAK4283305.1"/>
    <property type="molecule type" value="Genomic_DNA"/>
</dbReference>
<reference evidence="1" key="1">
    <citation type="submission" date="2023-10" db="EMBL/GenBank/DDBJ databases">
        <title>Chromosome-level genome of the transformable northern wattle, Acacia crassicarpa.</title>
        <authorList>
            <person name="Massaro I."/>
            <person name="Sinha N.R."/>
            <person name="Poethig S."/>
            <person name="Leichty A.R."/>
        </authorList>
    </citation>
    <scope>NUCLEOTIDE SEQUENCE</scope>
    <source>
        <strain evidence="1">Acra3RX</strain>
        <tissue evidence="1">Leaf</tissue>
    </source>
</reference>
<gene>
    <name evidence="1" type="ORF">QN277_000270</name>
</gene>
<sequence length="80" mass="9016">MNPIALKSFVGLWQVSPEKTQITGLTKPITFRHRKLKSIACKYNPLVSGRNLRVVVIGGGPKLLGFDFSLFLILQRVFYP</sequence>
<organism evidence="1 2">
    <name type="scientific">Acacia crassicarpa</name>
    <name type="common">northern wattle</name>
    <dbReference type="NCBI Taxonomy" id="499986"/>
    <lineage>
        <taxon>Eukaryota</taxon>
        <taxon>Viridiplantae</taxon>
        <taxon>Streptophyta</taxon>
        <taxon>Embryophyta</taxon>
        <taxon>Tracheophyta</taxon>
        <taxon>Spermatophyta</taxon>
        <taxon>Magnoliopsida</taxon>
        <taxon>eudicotyledons</taxon>
        <taxon>Gunneridae</taxon>
        <taxon>Pentapetalae</taxon>
        <taxon>rosids</taxon>
        <taxon>fabids</taxon>
        <taxon>Fabales</taxon>
        <taxon>Fabaceae</taxon>
        <taxon>Caesalpinioideae</taxon>
        <taxon>mimosoid clade</taxon>
        <taxon>Acacieae</taxon>
        <taxon>Acacia</taxon>
    </lineage>
</organism>
<name>A0AAE1N4R2_9FABA</name>
<comment type="caution">
    <text evidence="1">The sequence shown here is derived from an EMBL/GenBank/DDBJ whole genome shotgun (WGS) entry which is preliminary data.</text>
</comment>
<dbReference type="Proteomes" id="UP001293593">
    <property type="component" value="Unassembled WGS sequence"/>
</dbReference>
<protein>
    <submittedName>
        <fullName evidence="1">Uncharacterized protein</fullName>
    </submittedName>
</protein>
<evidence type="ECO:0000313" key="1">
    <source>
        <dbReference type="EMBL" id="KAK4283305.1"/>
    </source>
</evidence>
<evidence type="ECO:0000313" key="2">
    <source>
        <dbReference type="Proteomes" id="UP001293593"/>
    </source>
</evidence>